<dbReference type="AlphaFoldDB" id="A0A7D4BDN3"/>
<accession>A0A7D4BDN3</accession>
<evidence type="ECO:0000256" key="6">
    <source>
        <dbReference type="ARBA" id="ARBA00023004"/>
    </source>
</evidence>
<sequence>MKEFVTACPRNCYSTCSLVVQVDNGRITAIKPMPLNRATPFNGCVKGQSYVERAHSPDRIIYPHKKVNGRFKRISWDEALSIIAEKLSFIKEKYGQQAVLFYSASGMSGLLNDFSLKFWRDVYGGATTVYGNLCWPAGLEATRLTLGENKHNVPWDLENAKLIVLWGKNPAESNVHEMVPINNALDNGAKLVVIDPRRTQSTQRASLLVQPFPSTDAAIALAVSNIIIQNNWVDYDFIKQYVLGYEEFKEHVKQYTSQWASEISGVPVDLIEKLAWYVGNIKPMTIIPGYGMQRYTNGGQTTRAILALNILTGNIGKPGACWHYANLQSYVFDDVLEPLSYYPPEKPDGKIRRTISTARLGQDMLATKNPELKMIWVERGNPLTQNPNTSRVLEAFRKLDFRVVVEQFFTDTALEADIILPAKNMFEQSDIIGSYWNPYVQLKQKILEPAGEVKPETEIYWCLAQKMGFDKTFLEDVLLPPGDEHVDRFLESKLNKFNLSLEQLKRGPVLAPGLQEIAFSDFRFSTPSGKIELLSNQMSELWDESPLPVYKPAVELFEDKSPFPLFLMSPNTKNRIHSQFNNLKIISLISGEPVVQMNPNDAAERGINDGDMVEVYNHRGAVSIKAQLTYEVRKGCVVIPNGWWRTQGVSVNMLSEGRETDIGHGSAFHNNRVEVRLIKNSK</sequence>
<dbReference type="InterPro" id="IPR009010">
    <property type="entry name" value="Asp_de-COase-like_dom_sf"/>
</dbReference>
<evidence type="ECO:0000313" key="10">
    <source>
        <dbReference type="Proteomes" id="UP000500961"/>
    </source>
</evidence>
<dbReference type="InterPro" id="IPR050612">
    <property type="entry name" value="Prok_Mopterin_Oxidored"/>
</dbReference>
<dbReference type="GO" id="GO:0051536">
    <property type="term" value="F:iron-sulfur cluster binding"/>
    <property type="evidence" value="ECO:0007669"/>
    <property type="project" value="UniProtKB-KW"/>
</dbReference>
<reference evidence="9 10" key="1">
    <citation type="submission" date="2019-07" db="EMBL/GenBank/DDBJ databases">
        <title>Thalassofilum flectens gen. nov., sp. nov., a novel moderate thermophilic anaerobe from a shallow sea hot spring in Kunashir Island (Russia), representing a new family in the order Bacteroidales, and proposal of Thalassofilacea fam. nov.</title>
        <authorList>
            <person name="Kochetkova T.V."/>
            <person name="Podosokorskaya O.A."/>
            <person name="Novikov A."/>
            <person name="Elcheninov A.G."/>
            <person name="Toshchakov S.V."/>
            <person name="Kublanov I.V."/>
        </authorList>
    </citation>
    <scope>NUCLEOTIDE SEQUENCE [LARGE SCALE GENOMIC DNA]</scope>
    <source>
        <strain evidence="9 10">38-H</strain>
    </source>
</reference>
<dbReference type="Pfam" id="PF04879">
    <property type="entry name" value="Molybdop_Fe4S4"/>
    <property type="match status" value="1"/>
</dbReference>
<keyword evidence="3" id="KW-0500">Molybdenum</keyword>
<keyword evidence="4" id="KW-0479">Metal-binding</keyword>
<evidence type="ECO:0000256" key="5">
    <source>
        <dbReference type="ARBA" id="ARBA00023002"/>
    </source>
</evidence>
<dbReference type="GO" id="GO:0043546">
    <property type="term" value="F:molybdopterin cofactor binding"/>
    <property type="evidence" value="ECO:0007669"/>
    <property type="project" value="InterPro"/>
</dbReference>
<name>A0A7D4BDN3_9BACT</name>
<dbReference type="InterPro" id="IPR006963">
    <property type="entry name" value="Mopterin_OxRdtase_4Fe-4S_dom"/>
</dbReference>
<dbReference type="PROSITE" id="PS00932">
    <property type="entry name" value="MOLYBDOPTERIN_PROK_3"/>
    <property type="match status" value="1"/>
</dbReference>
<feature type="domain" description="4Fe-4S Mo/W bis-MGD-type" evidence="8">
    <location>
        <begin position="1"/>
        <end position="58"/>
    </location>
</feature>
<evidence type="ECO:0000256" key="4">
    <source>
        <dbReference type="ARBA" id="ARBA00022723"/>
    </source>
</evidence>
<dbReference type="EMBL" id="CP041345">
    <property type="protein sequence ID" value="QKG79923.1"/>
    <property type="molecule type" value="Genomic_DNA"/>
</dbReference>
<dbReference type="RefSeq" id="WP_173074154.1">
    <property type="nucleotide sequence ID" value="NZ_CP041345.1"/>
</dbReference>
<dbReference type="Gene3D" id="2.20.25.90">
    <property type="entry name" value="ADC-like domains"/>
    <property type="match status" value="1"/>
</dbReference>
<dbReference type="SUPFAM" id="SSF50692">
    <property type="entry name" value="ADC-like"/>
    <property type="match status" value="1"/>
</dbReference>
<dbReference type="PANTHER" id="PTHR43742">
    <property type="entry name" value="TRIMETHYLAMINE-N-OXIDE REDUCTASE"/>
    <property type="match status" value="1"/>
</dbReference>
<evidence type="ECO:0000256" key="2">
    <source>
        <dbReference type="ARBA" id="ARBA00010312"/>
    </source>
</evidence>
<dbReference type="InterPro" id="IPR006655">
    <property type="entry name" value="Mopterin_OxRdtase_prok_CS"/>
</dbReference>
<comment type="similarity">
    <text evidence="2">Belongs to the prokaryotic molybdopterin-containing oxidoreductase family.</text>
</comment>
<proteinExistence type="inferred from homology"/>
<dbReference type="GO" id="GO:0046872">
    <property type="term" value="F:metal ion binding"/>
    <property type="evidence" value="ECO:0007669"/>
    <property type="project" value="UniProtKB-KW"/>
</dbReference>
<dbReference type="InterPro" id="IPR006657">
    <property type="entry name" value="MoPterin_dinucl-bd_dom"/>
</dbReference>
<evidence type="ECO:0000313" key="9">
    <source>
        <dbReference type="EMBL" id="QKG79923.1"/>
    </source>
</evidence>
<dbReference type="Gene3D" id="3.30.2070.10">
    <property type="entry name" value="Formate dehydrogenase/DMSO reductase"/>
    <property type="match status" value="1"/>
</dbReference>
<organism evidence="9 10">
    <name type="scientific">Tenuifilum thalassicum</name>
    <dbReference type="NCBI Taxonomy" id="2590900"/>
    <lineage>
        <taxon>Bacteria</taxon>
        <taxon>Pseudomonadati</taxon>
        <taxon>Bacteroidota</taxon>
        <taxon>Bacteroidia</taxon>
        <taxon>Bacteroidales</taxon>
        <taxon>Tenuifilaceae</taxon>
        <taxon>Tenuifilum</taxon>
    </lineage>
</organism>
<dbReference type="Pfam" id="PF00384">
    <property type="entry name" value="Molybdopterin"/>
    <property type="match status" value="1"/>
</dbReference>
<dbReference type="SMART" id="SM00926">
    <property type="entry name" value="Molybdop_Fe4S4"/>
    <property type="match status" value="1"/>
</dbReference>
<dbReference type="Pfam" id="PF01568">
    <property type="entry name" value="Molydop_binding"/>
    <property type="match status" value="1"/>
</dbReference>
<keyword evidence="10" id="KW-1185">Reference proteome</keyword>
<keyword evidence="7" id="KW-0411">Iron-sulfur</keyword>
<evidence type="ECO:0000259" key="8">
    <source>
        <dbReference type="PROSITE" id="PS51669"/>
    </source>
</evidence>
<dbReference type="SUPFAM" id="SSF53706">
    <property type="entry name" value="Formate dehydrogenase/DMSO reductase, domains 1-3"/>
    <property type="match status" value="1"/>
</dbReference>
<evidence type="ECO:0000256" key="7">
    <source>
        <dbReference type="ARBA" id="ARBA00023014"/>
    </source>
</evidence>
<dbReference type="Gene3D" id="3.40.228.10">
    <property type="entry name" value="Dimethylsulfoxide Reductase, domain 2"/>
    <property type="match status" value="1"/>
</dbReference>
<keyword evidence="6" id="KW-0408">Iron</keyword>
<dbReference type="PANTHER" id="PTHR43742:SF6">
    <property type="entry name" value="OXIDOREDUCTASE YYAE-RELATED"/>
    <property type="match status" value="1"/>
</dbReference>
<dbReference type="PROSITE" id="PS51669">
    <property type="entry name" value="4FE4S_MOW_BIS_MGD"/>
    <property type="match status" value="1"/>
</dbReference>
<dbReference type="Gene3D" id="2.40.40.20">
    <property type="match status" value="1"/>
</dbReference>
<keyword evidence="5" id="KW-0560">Oxidoreductase</keyword>
<dbReference type="KEGG" id="ttz:FHG85_06485"/>
<comment type="cofactor">
    <cofactor evidence="1">
        <name>Mo-bis(molybdopterin guanine dinucleotide)</name>
        <dbReference type="ChEBI" id="CHEBI:60539"/>
    </cofactor>
</comment>
<evidence type="ECO:0000256" key="1">
    <source>
        <dbReference type="ARBA" id="ARBA00001942"/>
    </source>
</evidence>
<dbReference type="Gene3D" id="3.40.50.740">
    <property type="match status" value="1"/>
</dbReference>
<protein>
    <submittedName>
        <fullName evidence="9">Molybdopterin-dependent oxidoreductase</fullName>
    </submittedName>
</protein>
<dbReference type="GO" id="GO:0016491">
    <property type="term" value="F:oxidoreductase activity"/>
    <property type="evidence" value="ECO:0007669"/>
    <property type="project" value="UniProtKB-KW"/>
</dbReference>
<evidence type="ECO:0000256" key="3">
    <source>
        <dbReference type="ARBA" id="ARBA00022505"/>
    </source>
</evidence>
<dbReference type="CDD" id="cd02766">
    <property type="entry name" value="MopB_3"/>
    <property type="match status" value="1"/>
</dbReference>
<dbReference type="Proteomes" id="UP000500961">
    <property type="component" value="Chromosome"/>
</dbReference>
<gene>
    <name evidence="9" type="ORF">FHG85_06485</name>
</gene>
<dbReference type="InterPro" id="IPR006656">
    <property type="entry name" value="Mopterin_OxRdtase"/>
</dbReference>